<dbReference type="AlphaFoldDB" id="A0A915ESI3"/>
<feature type="region of interest" description="Disordered" evidence="1">
    <location>
        <begin position="147"/>
        <end position="181"/>
    </location>
</feature>
<accession>A0A915ESI3</accession>
<proteinExistence type="predicted"/>
<reference evidence="3" key="1">
    <citation type="submission" date="2022-11" db="UniProtKB">
        <authorList>
            <consortium name="WormBaseParasite"/>
        </authorList>
    </citation>
    <scope>IDENTIFICATION</scope>
</reference>
<feature type="region of interest" description="Disordered" evidence="1">
    <location>
        <begin position="202"/>
        <end position="227"/>
    </location>
</feature>
<keyword evidence="2" id="KW-1185">Reference proteome</keyword>
<feature type="compositionally biased region" description="Polar residues" evidence="1">
    <location>
        <begin position="212"/>
        <end position="227"/>
    </location>
</feature>
<evidence type="ECO:0000313" key="2">
    <source>
        <dbReference type="Proteomes" id="UP000887574"/>
    </source>
</evidence>
<name>A0A915ESI3_9BILA</name>
<protein>
    <submittedName>
        <fullName evidence="3">Uncharacterized protein</fullName>
    </submittedName>
</protein>
<evidence type="ECO:0000256" key="1">
    <source>
        <dbReference type="SAM" id="MobiDB-lite"/>
    </source>
</evidence>
<dbReference type="Proteomes" id="UP000887574">
    <property type="component" value="Unplaced"/>
</dbReference>
<dbReference type="WBParaSite" id="jg8842">
    <property type="protein sequence ID" value="jg8842"/>
    <property type="gene ID" value="jg8842"/>
</dbReference>
<feature type="compositionally biased region" description="Basic and acidic residues" evidence="1">
    <location>
        <begin position="147"/>
        <end position="169"/>
    </location>
</feature>
<evidence type="ECO:0000313" key="3">
    <source>
        <dbReference type="WBParaSite" id="jg8842"/>
    </source>
</evidence>
<organism evidence="2 3">
    <name type="scientific">Ditylenchus dipsaci</name>
    <dbReference type="NCBI Taxonomy" id="166011"/>
    <lineage>
        <taxon>Eukaryota</taxon>
        <taxon>Metazoa</taxon>
        <taxon>Ecdysozoa</taxon>
        <taxon>Nematoda</taxon>
        <taxon>Chromadorea</taxon>
        <taxon>Rhabditida</taxon>
        <taxon>Tylenchina</taxon>
        <taxon>Tylenchomorpha</taxon>
        <taxon>Sphaerularioidea</taxon>
        <taxon>Anguinidae</taxon>
        <taxon>Anguininae</taxon>
        <taxon>Ditylenchus</taxon>
    </lineage>
</organism>
<sequence length="370" mass="40966">MARRFGKLILMEMPLLMKQAYALKAKQDKVNKQQLAAALANAQRQRQQSKVGEQRDIFLPNHQNRDPRKQSIWSKWHKISKDMTSVPNNFPQQNSINSANGRKSSSTITSLLANSSAQAMAFITPPFPASQANSFWSHFGIAGNNIKAEEPTTPKDSMESTVFRQKEDSSSIINEGGGIMGNNVSFVEEPPKTHSYETDVSQCADKQPTPQPHVNTTISTDPPTENNSTFWVMPNVDTNPSPLSHRLRQKSAVAAAPNNQQQFQLDHSNNPYGYIPQMAQLASSSSSGGRPAPLFRRATSNSFSDMSVYNCLVDPVVNSTSGASNLAAAAAAAAQLHGSQMQRIWQRFEYDWLAAVLERLFLLMFLSLFF</sequence>